<keyword evidence="2" id="KW-0479">Metal-binding</keyword>
<protein>
    <submittedName>
        <fullName evidence="7">Zinc finger BED domain-containing protein 4-like</fullName>
    </submittedName>
</protein>
<keyword evidence="5" id="KW-0539">Nucleus</keyword>
<dbReference type="SUPFAM" id="SSF140996">
    <property type="entry name" value="Hermes dimerisation domain"/>
    <property type="match status" value="1"/>
</dbReference>
<comment type="subcellular location">
    <subcellularLocation>
        <location evidence="1">Nucleus</location>
    </subcellularLocation>
</comment>
<evidence type="ECO:0000313" key="7">
    <source>
        <dbReference type="RefSeq" id="XP_065658190.1"/>
    </source>
</evidence>
<proteinExistence type="predicted"/>
<evidence type="ECO:0000256" key="5">
    <source>
        <dbReference type="ARBA" id="ARBA00023242"/>
    </source>
</evidence>
<sequence>MILVPLVLIVKKREVLVQKQPVSIVENPGFKRLLQFLKPRYTIPSRKYFSAIVIPSIYQKVSSKIQFLAKKANHVCITTDMWSSTANVDYMSLTAHFLTENMKQIHICLDVVPFHCESHTATNLVNFMNESLERWGLLEKLNIVVRDNARNIVSAMEVGKFTNIPCLAHTLQLVVKNGCLDNERISLLTATCRRTVGHFKHSVKSFKLLRQSQKILGLPKHSIIQDEFTRWNSTFHMLNRLIEQKDAILLVMPHFPKATRQNKELSTGEWDSLVSLVAALKVFEEVTLTASSSKVTKSEFIPIINAFNMSIDLIKDYGNFKDSLCKSLHRRYGDCENEPIYAFATILDPRFKNKIFRSRTMAEKAVTLLIGELNALDIDEGHEIKAAENHSMLSVFGAVV</sequence>
<evidence type="ECO:0000313" key="6">
    <source>
        <dbReference type="Proteomes" id="UP001652625"/>
    </source>
</evidence>
<dbReference type="Proteomes" id="UP001652625">
    <property type="component" value="Chromosome 07"/>
</dbReference>
<accession>A0ABM4C962</accession>
<keyword evidence="6" id="KW-1185">Reference proteome</keyword>
<dbReference type="RefSeq" id="XP_065658190.1">
    <property type="nucleotide sequence ID" value="XM_065802118.1"/>
</dbReference>
<reference evidence="7" key="1">
    <citation type="submission" date="2025-08" db="UniProtKB">
        <authorList>
            <consortium name="RefSeq"/>
        </authorList>
    </citation>
    <scope>IDENTIFICATION</scope>
</reference>
<keyword evidence="4" id="KW-0862">Zinc</keyword>
<dbReference type="PANTHER" id="PTHR46481">
    <property type="entry name" value="ZINC FINGER BED DOMAIN-CONTAINING PROTEIN 4"/>
    <property type="match status" value="1"/>
</dbReference>
<dbReference type="SUPFAM" id="SSF53098">
    <property type="entry name" value="Ribonuclease H-like"/>
    <property type="match status" value="1"/>
</dbReference>
<evidence type="ECO:0000256" key="4">
    <source>
        <dbReference type="ARBA" id="ARBA00022833"/>
    </source>
</evidence>
<evidence type="ECO:0000256" key="1">
    <source>
        <dbReference type="ARBA" id="ARBA00004123"/>
    </source>
</evidence>
<keyword evidence="3" id="KW-0863">Zinc-finger</keyword>
<dbReference type="PANTHER" id="PTHR46481:SF10">
    <property type="entry name" value="ZINC FINGER BED DOMAIN-CONTAINING PROTEIN 39"/>
    <property type="match status" value="1"/>
</dbReference>
<gene>
    <name evidence="7" type="primary">LOC136082698</name>
</gene>
<organism evidence="6 7">
    <name type="scientific">Hydra vulgaris</name>
    <name type="common">Hydra</name>
    <name type="synonym">Hydra attenuata</name>
    <dbReference type="NCBI Taxonomy" id="6087"/>
    <lineage>
        <taxon>Eukaryota</taxon>
        <taxon>Metazoa</taxon>
        <taxon>Cnidaria</taxon>
        <taxon>Hydrozoa</taxon>
        <taxon>Hydroidolina</taxon>
        <taxon>Anthoathecata</taxon>
        <taxon>Aplanulata</taxon>
        <taxon>Hydridae</taxon>
        <taxon>Hydra</taxon>
    </lineage>
</organism>
<dbReference type="InterPro" id="IPR052035">
    <property type="entry name" value="ZnF_BED_domain_contain"/>
</dbReference>
<dbReference type="InterPro" id="IPR012337">
    <property type="entry name" value="RNaseH-like_sf"/>
</dbReference>
<dbReference type="GeneID" id="136082698"/>
<evidence type="ECO:0000256" key="2">
    <source>
        <dbReference type="ARBA" id="ARBA00022723"/>
    </source>
</evidence>
<name>A0ABM4C962_HYDVU</name>
<evidence type="ECO:0000256" key="3">
    <source>
        <dbReference type="ARBA" id="ARBA00022771"/>
    </source>
</evidence>